<dbReference type="AlphaFoldDB" id="A0A5K7S392"/>
<sequence length="57" mass="6704">MNLTWNVSVQTSAFTERESEDPKDQVRDSFKYPYLFHSFKAAFYRSSDVLKLIQLAP</sequence>
<proteinExistence type="predicted"/>
<dbReference type="EMBL" id="AP018694">
    <property type="protein sequence ID" value="BBE15935.1"/>
    <property type="molecule type" value="Genomic_DNA"/>
</dbReference>
<evidence type="ECO:0000313" key="2">
    <source>
        <dbReference type="Proteomes" id="UP001193389"/>
    </source>
</evidence>
<organism evidence="1 2">
    <name type="scientific">Aquipluma nitroreducens</name>
    <dbReference type="NCBI Taxonomy" id="2010828"/>
    <lineage>
        <taxon>Bacteria</taxon>
        <taxon>Pseudomonadati</taxon>
        <taxon>Bacteroidota</taxon>
        <taxon>Bacteroidia</taxon>
        <taxon>Marinilabiliales</taxon>
        <taxon>Prolixibacteraceae</taxon>
        <taxon>Aquipluma</taxon>
    </lineage>
</organism>
<keyword evidence="2" id="KW-1185">Reference proteome</keyword>
<gene>
    <name evidence="1" type="ORF">AQPE_0071</name>
</gene>
<reference evidence="1" key="1">
    <citation type="journal article" date="2020" name="Int. J. Syst. Evol. Microbiol.">
        <title>Aquipluma nitroreducens gen. nov. sp. nov., a novel facultatively anaerobic bacterium isolated from a freshwater lake.</title>
        <authorList>
            <person name="Watanabe M."/>
            <person name="Kojima H."/>
            <person name="Fukui M."/>
        </authorList>
    </citation>
    <scope>NUCLEOTIDE SEQUENCE</scope>
    <source>
        <strain evidence="1">MeG22</strain>
    </source>
</reference>
<dbReference type="Proteomes" id="UP001193389">
    <property type="component" value="Chromosome"/>
</dbReference>
<protein>
    <submittedName>
        <fullName evidence="1">Uncharacterized protein</fullName>
    </submittedName>
</protein>
<evidence type="ECO:0000313" key="1">
    <source>
        <dbReference type="EMBL" id="BBE15935.1"/>
    </source>
</evidence>
<dbReference type="KEGG" id="anf:AQPE_0071"/>
<name>A0A5K7S392_9BACT</name>
<accession>A0A5K7S392</accession>